<protein>
    <recommendedName>
        <fullName evidence="4">DUF4382 domain-containing protein</fullName>
    </recommendedName>
</protein>
<keyword evidence="3" id="KW-1185">Reference proteome</keyword>
<reference evidence="3" key="1">
    <citation type="journal article" date="2019" name="Int. J. Syst. Evol. Microbiol.">
        <title>The Global Catalogue of Microorganisms (GCM) 10K type strain sequencing project: providing services to taxonomists for standard genome sequencing and annotation.</title>
        <authorList>
            <consortium name="The Broad Institute Genomics Platform"/>
            <consortium name="The Broad Institute Genome Sequencing Center for Infectious Disease"/>
            <person name="Wu L."/>
            <person name="Ma J."/>
        </authorList>
    </citation>
    <scope>NUCLEOTIDE SEQUENCE [LARGE SCALE GENOMIC DNA]</scope>
    <source>
        <strain evidence="3">KCTC 23917</strain>
    </source>
</reference>
<comment type="caution">
    <text evidence="2">The sequence shown here is derived from an EMBL/GenBank/DDBJ whole genome shotgun (WGS) entry which is preliminary data.</text>
</comment>
<dbReference type="RefSeq" id="WP_189355970.1">
    <property type="nucleotide sequence ID" value="NZ_BMYU01000002.1"/>
</dbReference>
<evidence type="ECO:0000313" key="3">
    <source>
        <dbReference type="Proteomes" id="UP000653343"/>
    </source>
</evidence>
<dbReference type="PROSITE" id="PS51257">
    <property type="entry name" value="PROKAR_LIPOPROTEIN"/>
    <property type="match status" value="1"/>
</dbReference>
<organism evidence="2 3">
    <name type="scientific">Undibacterium squillarum</name>
    <dbReference type="NCBI Taxonomy" id="1131567"/>
    <lineage>
        <taxon>Bacteria</taxon>
        <taxon>Pseudomonadati</taxon>
        <taxon>Pseudomonadota</taxon>
        <taxon>Betaproteobacteria</taxon>
        <taxon>Burkholderiales</taxon>
        <taxon>Oxalobacteraceae</taxon>
        <taxon>Undibacterium</taxon>
    </lineage>
</organism>
<dbReference type="Proteomes" id="UP000653343">
    <property type="component" value="Unassembled WGS sequence"/>
</dbReference>
<sequence length="681" mass="70240">MKHSKLLIGTSLLALLSACGGGGSGSASTDNPTTPPSATTNSPVVVPIVVSDASSEDWAAINVKILSLTLTDSTGKTTANLLTTPWSGNLVQLDNIASSLNAANLTSGTTYTSASIVISANPGDVGLVVASDPETGFPEKPNTTIDPSRIVIQNATGTTGNLTVTANLKLEKPFTAPQATSATNPTPTGSSGVLNLEFDLDHPAFIVGHVPAGGGANIWSVNFSGPVKHKPVADLTRLVLSHKYASVTSVAPSLNSVVFELQTPTLTNGNWGPVDSGKSMTATLDTTNGTLFYDLDTPANNATIKDFSNAAILAALQQSGEYVRIATRYQQNGSFVITRIYASKSFSKVFVSPEGHVTHVDGRNGSSFQMDNADGSTTNILIDASTKFFFRNPNAASDATPIGTGTSFIAAGNLLRGFKVKVTPADATAKPLRASTVDIESAPMNGSISSVTATGFNLGYRFNTPNDNYTSKLNYIDSATANGNDPLNPATAITGFKFWSYGYPTLVTYTSGSTDAIKQFIAATGGANNAAISFGTPNTTYYAAGSTYAVWGDKANANGWSAPFAVLMPITIPRTTAAGTLTAGAASSYTFPVTAQGGTKPVTITVSTASGSATLAYQVDRSNDKVTLSPQDLTSAAGLAALQAAIKTGTRVEVSGIPQSDGSLKAVSVKYYTGTQQDSSR</sequence>
<gene>
    <name evidence="2" type="ORF">GCM10010946_10180</name>
</gene>
<dbReference type="EMBL" id="BMYU01000002">
    <property type="protein sequence ID" value="GGX34868.1"/>
    <property type="molecule type" value="Genomic_DNA"/>
</dbReference>
<feature type="chain" id="PRO_5045079177" description="DUF4382 domain-containing protein" evidence="1">
    <location>
        <begin position="30"/>
        <end position="681"/>
    </location>
</feature>
<keyword evidence="1" id="KW-0732">Signal</keyword>
<evidence type="ECO:0000313" key="2">
    <source>
        <dbReference type="EMBL" id="GGX34868.1"/>
    </source>
</evidence>
<evidence type="ECO:0008006" key="4">
    <source>
        <dbReference type="Google" id="ProtNLM"/>
    </source>
</evidence>
<feature type="signal peptide" evidence="1">
    <location>
        <begin position="1"/>
        <end position="29"/>
    </location>
</feature>
<name>A0ABQ2XVA0_9BURK</name>
<accession>A0ABQ2XVA0</accession>
<proteinExistence type="predicted"/>
<evidence type="ECO:0000256" key="1">
    <source>
        <dbReference type="SAM" id="SignalP"/>
    </source>
</evidence>